<feature type="region of interest" description="Disordered" evidence="1">
    <location>
        <begin position="39"/>
        <end position="132"/>
    </location>
</feature>
<feature type="compositionally biased region" description="Gly residues" evidence="1">
    <location>
        <begin position="113"/>
        <end position="126"/>
    </location>
</feature>
<organism evidence="2">
    <name type="scientific">Aplysina aerophoba bacterial symbiont clone AANRPS</name>
    <dbReference type="NCBI Taxonomy" id="1042317"/>
    <lineage>
        <taxon>Bacteria</taxon>
        <taxon>environmental samples</taxon>
    </lineage>
</organism>
<evidence type="ECO:0000256" key="1">
    <source>
        <dbReference type="SAM" id="MobiDB-lite"/>
    </source>
</evidence>
<name>F8S301_9BACT</name>
<feature type="compositionally biased region" description="Low complexity" evidence="1">
    <location>
        <begin position="63"/>
        <end position="74"/>
    </location>
</feature>
<dbReference type="EMBL" id="HQ456128">
    <property type="protein sequence ID" value="AEH95308.1"/>
    <property type="molecule type" value="Genomic_DNA"/>
</dbReference>
<accession>F8S301</accession>
<feature type="region of interest" description="Disordered" evidence="1">
    <location>
        <begin position="400"/>
        <end position="424"/>
    </location>
</feature>
<dbReference type="AlphaFoldDB" id="F8S301"/>
<feature type="region of interest" description="Disordered" evidence="1">
    <location>
        <begin position="298"/>
        <end position="333"/>
    </location>
</feature>
<protein>
    <submittedName>
        <fullName evidence="2">Putative transposase</fullName>
    </submittedName>
</protein>
<proteinExistence type="predicted"/>
<sequence length="424" mass="43664">MRVARHQPLGGVLHAAGRARGELGLDAADGRIVAAVPVLRQPADGAPPGTRGRVGGAAPGPPADASDGAGSGLPQAAHERRAAGSPHLSVSASRADDRAPGPGMVRRHHLHPGDGGLPVPGRGHGLGQPSRAGLATVEHDGHRLLHRGAGSGASDGHARDLQHGSRGAVHEHDVHRAGAGGGGAMLDGRPRAVPGQRLHRAAVAVAEVRSGVSARVGRWVRGRAGDRDLDDVLQRRTSALGARGSHAGRGLRRGAGSVNMSAACSALDALDRRMVQVTPLGIQGEGCRLGEKTHRVLDRRPGADKPSPSGGAASVPLPLRYGATRRGRPPKATPFVHRMFGIEQGLNELDHGREHARHVTAGVVLGFGPKTLSSARSARNSVAADPVAVAGYVTAAQCNRDAPDRGANAEKQCRWRERRAAGGR</sequence>
<reference evidence="2" key="1">
    <citation type="submission" date="2010-10" db="EMBL/GenBank/DDBJ databases">
        <title>Diversity of nonribosomal peptide synthetase (NRPS) genes in microbial consortia of marine sponges by cultivation and metagenomics.</title>
        <authorList>
            <person name="Pimentel-Elardo S.M."/>
            <person name="Grozdanov L."/>
            <person name="Proksch S."/>
            <person name="Hentschel U."/>
        </authorList>
    </citation>
    <scope>NUCLEOTIDE SEQUENCE</scope>
</reference>
<feature type="compositionally biased region" description="Basic and acidic residues" evidence="1">
    <location>
        <begin position="401"/>
        <end position="424"/>
    </location>
</feature>
<evidence type="ECO:0000313" key="2">
    <source>
        <dbReference type="EMBL" id="AEH95308.1"/>
    </source>
</evidence>